<keyword evidence="2" id="KW-1185">Reference proteome</keyword>
<reference evidence="1" key="1">
    <citation type="journal article" date="2020" name="Stud. Mycol.">
        <title>101 Dothideomycetes genomes: a test case for predicting lifestyles and emergence of pathogens.</title>
        <authorList>
            <person name="Haridas S."/>
            <person name="Albert R."/>
            <person name="Binder M."/>
            <person name="Bloem J."/>
            <person name="Labutti K."/>
            <person name="Salamov A."/>
            <person name="Andreopoulos B."/>
            <person name="Baker S."/>
            <person name="Barry K."/>
            <person name="Bills G."/>
            <person name="Bluhm B."/>
            <person name="Cannon C."/>
            <person name="Castanera R."/>
            <person name="Culley D."/>
            <person name="Daum C."/>
            <person name="Ezra D."/>
            <person name="Gonzalez J."/>
            <person name="Henrissat B."/>
            <person name="Kuo A."/>
            <person name="Liang C."/>
            <person name="Lipzen A."/>
            <person name="Lutzoni F."/>
            <person name="Magnuson J."/>
            <person name="Mondo S."/>
            <person name="Nolan M."/>
            <person name="Ohm R."/>
            <person name="Pangilinan J."/>
            <person name="Park H.-J."/>
            <person name="Ramirez L."/>
            <person name="Alfaro M."/>
            <person name="Sun H."/>
            <person name="Tritt A."/>
            <person name="Yoshinaga Y."/>
            <person name="Zwiers L.-H."/>
            <person name="Turgeon B."/>
            <person name="Goodwin S."/>
            <person name="Spatafora J."/>
            <person name="Crous P."/>
            <person name="Grigoriev I."/>
        </authorList>
    </citation>
    <scope>NUCLEOTIDE SEQUENCE</scope>
    <source>
        <strain evidence="1">CBS 690.94</strain>
    </source>
</reference>
<protein>
    <submittedName>
        <fullName evidence="1">Uncharacterized protein</fullName>
    </submittedName>
</protein>
<dbReference type="EMBL" id="MU001493">
    <property type="protein sequence ID" value="KAF2451009.1"/>
    <property type="molecule type" value="Genomic_DNA"/>
</dbReference>
<proteinExistence type="predicted"/>
<dbReference type="Proteomes" id="UP000799764">
    <property type="component" value="Unassembled WGS sequence"/>
</dbReference>
<dbReference type="AlphaFoldDB" id="A0A9P4UGE5"/>
<organism evidence="1 2">
    <name type="scientific">Karstenula rhodostoma CBS 690.94</name>
    <dbReference type="NCBI Taxonomy" id="1392251"/>
    <lineage>
        <taxon>Eukaryota</taxon>
        <taxon>Fungi</taxon>
        <taxon>Dikarya</taxon>
        <taxon>Ascomycota</taxon>
        <taxon>Pezizomycotina</taxon>
        <taxon>Dothideomycetes</taxon>
        <taxon>Pleosporomycetidae</taxon>
        <taxon>Pleosporales</taxon>
        <taxon>Massarineae</taxon>
        <taxon>Didymosphaeriaceae</taxon>
        <taxon>Karstenula</taxon>
    </lineage>
</organism>
<comment type="caution">
    <text evidence="1">The sequence shown here is derived from an EMBL/GenBank/DDBJ whole genome shotgun (WGS) entry which is preliminary data.</text>
</comment>
<accession>A0A9P4UGE5</accession>
<dbReference type="PROSITE" id="PS51257">
    <property type="entry name" value="PROKAR_LIPOPROTEIN"/>
    <property type="match status" value="1"/>
</dbReference>
<evidence type="ECO:0000313" key="2">
    <source>
        <dbReference type="Proteomes" id="UP000799764"/>
    </source>
</evidence>
<evidence type="ECO:0000313" key="1">
    <source>
        <dbReference type="EMBL" id="KAF2451009.1"/>
    </source>
</evidence>
<name>A0A9P4UGE5_9PLEO</name>
<sequence>MARTLVCFVAVDNFWNPHSMAWCACLRIARAQENGFGTCSALGLLQMNEILVDGLACGSVLMPRVRKLCHVSLVGS</sequence>
<gene>
    <name evidence="1" type="ORF">P171DRAFT_427256</name>
</gene>